<dbReference type="SUPFAM" id="SSF46785">
    <property type="entry name" value="Winged helix' DNA-binding domain"/>
    <property type="match status" value="1"/>
</dbReference>
<evidence type="ECO:0000256" key="1">
    <source>
        <dbReference type="ARBA" id="ARBA00023125"/>
    </source>
</evidence>
<dbReference type="InterPro" id="IPR036388">
    <property type="entry name" value="WH-like_DNA-bd_sf"/>
</dbReference>
<dbReference type="PANTHER" id="PTHR33164">
    <property type="entry name" value="TRANSCRIPTIONAL REGULATOR, MARR FAMILY"/>
    <property type="match status" value="1"/>
</dbReference>
<dbReference type="Pfam" id="PF12802">
    <property type="entry name" value="MarR_2"/>
    <property type="match status" value="1"/>
</dbReference>
<gene>
    <name evidence="3" type="ORF">J41TS12_31250</name>
</gene>
<keyword evidence="1" id="KW-0238">DNA-binding</keyword>
<protein>
    <submittedName>
        <fullName evidence="3">MarR family transcriptional regulator</fullName>
    </submittedName>
</protein>
<feature type="domain" description="HTH marR-type" evidence="2">
    <location>
        <begin position="7"/>
        <end position="135"/>
    </location>
</feature>
<sequence>MNFEATADEILQALESLSRNSPLKQIGELSKGEVFLLSYLHSYSGTARSNVLSEALGTSTARIAAAVKSMERKGWVYREVDQEDHRKTIVHLTPEGEAHVLEYRRHVRNALKDLLEALGEQDTREYLRIACRMNEIAAKMHSDS</sequence>
<dbReference type="GO" id="GO:0003677">
    <property type="term" value="F:DNA binding"/>
    <property type="evidence" value="ECO:0007669"/>
    <property type="project" value="UniProtKB-KW"/>
</dbReference>
<dbReference type="EMBL" id="BORR01000011">
    <property type="protein sequence ID" value="GIO38264.1"/>
    <property type="molecule type" value="Genomic_DNA"/>
</dbReference>
<organism evidence="3 4">
    <name type="scientific">Paenibacillus antibioticophila</name>
    <dbReference type="NCBI Taxonomy" id="1274374"/>
    <lineage>
        <taxon>Bacteria</taxon>
        <taxon>Bacillati</taxon>
        <taxon>Bacillota</taxon>
        <taxon>Bacilli</taxon>
        <taxon>Bacillales</taxon>
        <taxon>Paenibacillaceae</taxon>
        <taxon>Paenibacillus</taxon>
    </lineage>
</organism>
<accession>A0A919XUK2</accession>
<dbReference type="SMART" id="SM00347">
    <property type="entry name" value="HTH_MARR"/>
    <property type="match status" value="1"/>
</dbReference>
<evidence type="ECO:0000313" key="4">
    <source>
        <dbReference type="Proteomes" id="UP000681162"/>
    </source>
</evidence>
<dbReference type="InterPro" id="IPR036390">
    <property type="entry name" value="WH_DNA-bd_sf"/>
</dbReference>
<dbReference type="Gene3D" id="1.10.10.10">
    <property type="entry name" value="Winged helix-like DNA-binding domain superfamily/Winged helix DNA-binding domain"/>
    <property type="match status" value="1"/>
</dbReference>
<dbReference type="GO" id="GO:0006950">
    <property type="term" value="P:response to stress"/>
    <property type="evidence" value="ECO:0007669"/>
    <property type="project" value="TreeGrafter"/>
</dbReference>
<dbReference type="RefSeq" id="WP_212940395.1">
    <property type="nucleotide sequence ID" value="NZ_BORR01000011.1"/>
</dbReference>
<dbReference type="InterPro" id="IPR000835">
    <property type="entry name" value="HTH_MarR-typ"/>
</dbReference>
<dbReference type="PROSITE" id="PS50995">
    <property type="entry name" value="HTH_MARR_2"/>
    <property type="match status" value="1"/>
</dbReference>
<dbReference type="PANTHER" id="PTHR33164:SF43">
    <property type="entry name" value="HTH-TYPE TRANSCRIPTIONAL REPRESSOR YETL"/>
    <property type="match status" value="1"/>
</dbReference>
<dbReference type="Proteomes" id="UP000681162">
    <property type="component" value="Unassembled WGS sequence"/>
</dbReference>
<dbReference type="InterPro" id="IPR039422">
    <property type="entry name" value="MarR/SlyA-like"/>
</dbReference>
<evidence type="ECO:0000313" key="3">
    <source>
        <dbReference type="EMBL" id="GIO38264.1"/>
    </source>
</evidence>
<comment type="caution">
    <text evidence="3">The sequence shown here is derived from an EMBL/GenBank/DDBJ whole genome shotgun (WGS) entry which is preliminary data.</text>
</comment>
<evidence type="ECO:0000259" key="2">
    <source>
        <dbReference type="PROSITE" id="PS50995"/>
    </source>
</evidence>
<keyword evidence="4" id="KW-1185">Reference proteome</keyword>
<name>A0A919XUK2_9BACL</name>
<dbReference type="AlphaFoldDB" id="A0A919XUK2"/>
<reference evidence="3 4" key="1">
    <citation type="submission" date="2021-03" db="EMBL/GenBank/DDBJ databases">
        <title>Antimicrobial resistance genes in bacteria isolated from Japanese honey, and their potential for conferring macrolide and lincosamide resistance in the American foulbrood pathogen Paenibacillus larvae.</title>
        <authorList>
            <person name="Okamoto M."/>
            <person name="Kumagai M."/>
            <person name="Kanamori H."/>
            <person name="Takamatsu D."/>
        </authorList>
    </citation>
    <scope>NUCLEOTIDE SEQUENCE [LARGE SCALE GENOMIC DNA]</scope>
    <source>
        <strain evidence="3 4">J41TS12</strain>
    </source>
</reference>
<proteinExistence type="predicted"/>
<dbReference type="GO" id="GO:0003700">
    <property type="term" value="F:DNA-binding transcription factor activity"/>
    <property type="evidence" value="ECO:0007669"/>
    <property type="project" value="InterPro"/>
</dbReference>